<evidence type="ECO:0000259" key="8">
    <source>
        <dbReference type="PROSITE" id="PS51379"/>
    </source>
</evidence>
<dbReference type="PANTHER" id="PTHR32154">
    <property type="entry name" value="PYRUVATE-FLAVODOXIN OXIDOREDUCTASE-RELATED"/>
    <property type="match status" value="1"/>
</dbReference>
<dbReference type="SUPFAM" id="SSF54862">
    <property type="entry name" value="4Fe-4S ferredoxins"/>
    <property type="match status" value="1"/>
</dbReference>
<dbReference type="InterPro" id="IPR019456">
    <property type="entry name" value="Pyrv-flavodox_OxRtase_EKR"/>
</dbReference>
<evidence type="ECO:0000256" key="1">
    <source>
        <dbReference type="ARBA" id="ARBA00022448"/>
    </source>
</evidence>
<dbReference type="InterPro" id="IPR029061">
    <property type="entry name" value="THDP-binding"/>
</dbReference>
<reference evidence="9" key="1">
    <citation type="journal article" date="2015" name="Mol. Biol. Evol.">
        <title>Lateral gene transfer and gene duplication played a key role in the evolution of Mastigamoeba balamuthi hydrogenosomes.</title>
        <authorList>
            <person name="Nyvltova E."/>
            <person name="Stairs C.W."/>
            <person name="Hrdy I."/>
            <person name="Ridl J."/>
            <person name="Mach J."/>
            <person name="Paces J."/>
            <person name="Roger A.J."/>
            <person name="Tachezy J."/>
        </authorList>
    </citation>
    <scope>NUCLEOTIDE SEQUENCE</scope>
</reference>
<dbReference type="VEuPathDB" id="AmoebaDB:MBAL_003253"/>
<feature type="domain" description="4Fe-4S ferredoxin-type" evidence="8">
    <location>
        <begin position="741"/>
        <end position="770"/>
    </location>
</feature>
<dbReference type="InterPro" id="IPR017896">
    <property type="entry name" value="4Fe4S_Fe-S-bd"/>
</dbReference>
<evidence type="ECO:0000256" key="6">
    <source>
        <dbReference type="ARBA" id="ARBA00023004"/>
    </source>
</evidence>
<keyword evidence="7" id="KW-0411">Iron-sulfur</keyword>
<dbReference type="Pfam" id="PF10371">
    <property type="entry name" value="EKR"/>
    <property type="match status" value="1"/>
</dbReference>
<dbReference type="InterPro" id="IPR019752">
    <property type="entry name" value="Pyrv/ketoisovalerate_OxRed_cat"/>
</dbReference>
<evidence type="ECO:0000256" key="4">
    <source>
        <dbReference type="ARBA" id="ARBA00022982"/>
    </source>
</evidence>
<dbReference type="Pfam" id="PF12838">
    <property type="entry name" value="Fer4_7"/>
    <property type="match status" value="1"/>
</dbReference>
<dbReference type="Pfam" id="PF17147">
    <property type="entry name" value="PFOR_II"/>
    <property type="match status" value="1"/>
</dbReference>
<dbReference type="Gene3D" id="3.40.50.920">
    <property type="match status" value="1"/>
</dbReference>
<dbReference type="SUPFAM" id="SSF53323">
    <property type="entry name" value="Pyruvate-ferredoxin oxidoreductase, PFOR, domain III"/>
    <property type="match status" value="1"/>
</dbReference>
<keyword evidence="9" id="KW-0670">Pyruvate</keyword>
<dbReference type="FunFam" id="3.40.50.970:FF:000012">
    <property type="entry name" value="Pyruvate:ferredoxin (Flavodoxin) oxidoreductase"/>
    <property type="match status" value="1"/>
</dbReference>
<dbReference type="InterPro" id="IPR002880">
    <property type="entry name" value="Pyrv_Fd/Flavodoxin_OxRdtase_N"/>
</dbReference>
<dbReference type="GO" id="GO:0019164">
    <property type="term" value="F:pyruvate synthase activity"/>
    <property type="evidence" value="ECO:0007669"/>
    <property type="project" value="UniProtKB-EC"/>
</dbReference>
<dbReference type="FunFam" id="3.40.50.920:FF:000007">
    <property type="entry name" value="Pyruvate:ferredoxin (Flavodoxin) oxidoreductase"/>
    <property type="match status" value="1"/>
</dbReference>
<keyword evidence="3" id="KW-0479">Metal-binding</keyword>
<keyword evidence="6" id="KW-0408">Iron</keyword>
<dbReference type="Gene3D" id="3.30.70.20">
    <property type="match status" value="1"/>
</dbReference>
<dbReference type="EMBL" id="KJ616394">
    <property type="protein sequence ID" value="AIW52602.1"/>
    <property type="molecule type" value="mRNA"/>
</dbReference>
<dbReference type="Pfam" id="PF01855">
    <property type="entry name" value="POR_N"/>
    <property type="match status" value="1"/>
</dbReference>
<dbReference type="Gene3D" id="3.40.50.970">
    <property type="match status" value="2"/>
</dbReference>
<dbReference type="CDD" id="cd07034">
    <property type="entry name" value="TPP_PYR_PFOR_IOR-alpha_like"/>
    <property type="match status" value="1"/>
</dbReference>
<dbReference type="InterPro" id="IPR002869">
    <property type="entry name" value="Pyrv_flavodox_OxRed_cen"/>
</dbReference>
<name>A0A0B4R3B8_MASBA</name>
<evidence type="ECO:0000313" key="9">
    <source>
        <dbReference type="EMBL" id="AIW52602.1"/>
    </source>
</evidence>
<keyword evidence="5 9" id="KW-0560">Oxidoreductase</keyword>
<dbReference type="Pfam" id="PF01558">
    <property type="entry name" value="POR"/>
    <property type="match status" value="1"/>
</dbReference>
<accession>A0A0B4R3B8</accession>
<dbReference type="InterPro" id="IPR009014">
    <property type="entry name" value="Transketo_C/PFOR_II"/>
</dbReference>
<dbReference type="NCBIfam" id="TIGR02176">
    <property type="entry name" value="pyruv_ox_red"/>
    <property type="match status" value="1"/>
</dbReference>
<feature type="domain" description="4Fe-4S ferredoxin-type" evidence="8">
    <location>
        <begin position="683"/>
        <end position="712"/>
    </location>
</feature>
<sequence>MSAPKLEAIDGNEASAYVAYGLSEFVIIFPITPSSTMAEKCDAWSAAGKKNAFGTVPIVYQMESEAGVSGALHGCGATGGLGVSFTSSQGLMLMIPNLLKLAGELIPAVIHVAARQVGTGATSIYCDHSDVMTVRSTGMAMVCSASAQECMDFAAASHLASIESSLPTLHFFDGFTTSHSLQSALRLPYDLLGSLVNREKLAAFRKTGLEPSRPHQRGCVVGRQEWMQIAEATNLVYRDYADAFEKALGQLEAHTGRHYNLYEWVGAPDATRAIVMMGSSGLTAEEVVDWMVAAGEKVGILRVRMFRPWCEDRFLAALPKTVKRVAVLDRCREAGAAGEPLFLDAVSTFVGAGMSDVVVVGGRYGLGDKAFTQSHVAAVFANLAQEKPKRRFTLGVVDDVTHMSLAPVQPPTAPAGVVVPRQASIWGMGSDGSVGACHMALRLLTVGANLQVQGQFFYTAHKSGGVTTSHMRFGKAPIKGQCAVTRADYIGVHQSGYIGRYDMLCNAIDGAIVVVNAGWKGSDDVPAAWRHELAQKHIRLYALDASNTFKRAGSLALTAAFLKLAPGDAISPEKAIGLLKEEAINTFKKKGDAVVAMNLKAIDEALSSLLRIDVPAEWINTPVVPLGEGLFETPRTPFERVVKAPLQRLNGDDIPVSAFRDLVTGGRTPATTTRSDKRAIADKVPTWSPAKCTQCNFCSAACPHAVIRPFLLTKEEAAKAGLSDQEVKPATGAGAAAGYLFRVQVSVNDCTGCGVCAAVCPTKCLDLKPLPEVAPVEGPRWKHLFEQTPSRADVYPRDNVRGLQFVQPLLEFNGACAGCGEAAYIKMLTQIMGERAIFVCASGCNVAYAFAFGSNPYCQTPEGRGPAVAHSLFEDTAEFGLGSAYTVLFRRNLLVTRVTELLASNCELGELRARLVRWLEVREDPVASNEERKLIQPLLEKAPKTPLLDEIRELSESLTKASVWCIGGDGWASDIDYGGLDHVLSLGLPVKVLIMDTEVYSNTGGQQSKATPTSAVHKFAAGGKKAPKKDLAMTFLASHERVAYVAAISSSANIAQSMKAFTEAEAFPGPAVVVAYSPCIEHGIEAPKEQ</sequence>
<dbReference type="Pfam" id="PF02775">
    <property type="entry name" value="TPP_enzyme_C"/>
    <property type="match status" value="1"/>
</dbReference>
<dbReference type="GO" id="GO:0051539">
    <property type="term" value="F:4 iron, 4 sulfur cluster binding"/>
    <property type="evidence" value="ECO:0007669"/>
    <property type="project" value="UniProtKB-KW"/>
</dbReference>
<dbReference type="Gene3D" id="3.40.920.10">
    <property type="entry name" value="Pyruvate-ferredoxin oxidoreductase, PFOR, domain III"/>
    <property type="match status" value="1"/>
</dbReference>
<dbReference type="InterPro" id="IPR033412">
    <property type="entry name" value="PFOR_II"/>
</dbReference>
<protein>
    <submittedName>
        <fullName evidence="9">Pyruvate:ferredoxin oxidoreductase PFO-5</fullName>
        <ecNumber evidence="9">1.2.7.1</ecNumber>
    </submittedName>
</protein>
<evidence type="ECO:0000256" key="3">
    <source>
        <dbReference type="ARBA" id="ARBA00022723"/>
    </source>
</evidence>
<dbReference type="AlphaFoldDB" id="A0A0B4R3B8"/>
<dbReference type="InterPro" id="IPR050722">
    <property type="entry name" value="Pyruvate:ferred/Flavod_OxRd"/>
</dbReference>
<evidence type="ECO:0000256" key="2">
    <source>
        <dbReference type="ARBA" id="ARBA00022485"/>
    </source>
</evidence>
<dbReference type="GO" id="GO:0005506">
    <property type="term" value="F:iron ion binding"/>
    <property type="evidence" value="ECO:0007669"/>
    <property type="project" value="InterPro"/>
</dbReference>
<dbReference type="InterPro" id="IPR017900">
    <property type="entry name" value="4Fe4S_Fe_S_CS"/>
</dbReference>
<evidence type="ECO:0000256" key="5">
    <source>
        <dbReference type="ARBA" id="ARBA00023002"/>
    </source>
</evidence>
<organism evidence="9">
    <name type="scientific">Mastigamoeba balamuthi</name>
    <name type="common">Phreatamoeba balamuthi</name>
    <dbReference type="NCBI Taxonomy" id="108607"/>
    <lineage>
        <taxon>Eukaryota</taxon>
        <taxon>Amoebozoa</taxon>
        <taxon>Evosea</taxon>
        <taxon>Archamoebae</taxon>
        <taxon>Mastigamoebida</taxon>
        <taxon>Mastigamoebidae</taxon>
        <taxon>Mastigamoeba</taxon>
    </lineage>
</organism>
<dbReference type="PANTHER" id="PTHR32154:SF0">
    <property type="entry name" value="PYRUVATE-FLAVODOXIN OXIDOREDUCTASE-RELATED"/>
    <property type="match status" value="1"/>
</dbReference>
<dbReference type="GO" id="GO:0030976">
    <property type="term" value="F:thiamine pyrophosphate binding"/>
    <property type="evidence" value="ECO:0007669"/>
    <property type="project" value="InterPro"/>
</dbReference>
<proteinExistence type="evidence at transcript level"/>
<dbReference type="PROSITE" id="PS00198">
    <property type="entry name" value="4FE4S_FER_1"/>
    <property type="match status" value="1"/>
</dbReference>
<keyword evidence="2" id="KW-0004">4Fe-4S</keyword>
<dbReference type="SUPFAM" id="SSF52518">
    <property type="entry name" value="Thiamin diphosphate-binding fold (THDP-binding)"/>
    <property type="match status" value="2"/>
</dbReference>
<dbReference type="EC" id="1.2.7.1" evidence="9"/>
<keyword evidence="1" id="KW-0813">Transport</keyword>
<dbReference type="GO" id="GO:0022900">
    <property type="term" value="P:electron transport chain"/>
    <property type="evidence" value="ECO:0007669"/>
    <property type="project" value="InterPro"/>
</dbReference>
<dbReference type="SMART" id="SM00890">
    <property type="entry name" value="EKR"/>
    <property type="match status" value="1"/>
</dbReference>
<evidence type="ECO:0000256" key="7">
    <source>
        <dbReference type="ARBA" id="ARBA00023014"/>
    </source>
</evidence>
<dbReference type="SUPFAM" id="SSF52922">
    <property type="entry name" value="TK C-terminal domain-like"/>
    <property type="match status" value="1"/>
</dbReference>
<keyword evidence="4" id="KW-0249">Electron transport</keyword>
<dbReference type="PROSITE" id="PS51379">
    <property type="entry name" value="4FE4S_FER_2"/>
    <property type="match status" value="2"/>
</dbReference>
<dbReference type="InterPro" id="IPR011895">
    <property type="entry name" value="Pyrv_flavodox_OxRed"/>
</dbReference>
<dbReference type="GO" id="GO:0006979">
    <property type="term" value="P:response to oxidative stress"/>
    <property type="evidence" value="ECO:0007669"/>
    <property type="project" value="TreeGrafter"/>
</dbReference>
<dbReference type="InterPro" id="IPR011766">
    <property type="entry name" value="TPP_enzyme_TPP-bd"/>
</dbReference>